<dbReference type="PROSITE" id="PS51900">
    <property type="entry name" value="CB"/>
    <property type="match status" value="1"/>
</dbReference>
<feature type="domain" description="Tyr recombinase" evidence="6">
    <location>
        <begin position="205"/>
        <end position="377"/>
    </location>
</feature>
<reference evidence="8 9" key="1">
    <citation type="journal article" date="2023" name="Int. J. Syst. Evol. Microbiol.">
        <title>Winogradskyella bathintestinalis sp. nov., isolated from the intestine of the deep-sea loosejaw dragonfish, Malacosteus niger.</title>
        <authorList>
            <person name="Uniacke-Lowe S."/>
            <person name="Johnson C.N."/>
            <person name="Stanton C."/>
            <person name="Hill C."/>
            <person name="Ross P."/>
        </authorList>
    </citation>
    <scope>NUCLEOTIDE SEQUENCE [LARGE SCALE GENOMIC DNA]</scope>
    <source>
        <strain evidence="8 9">APC 3343</strain>
    </source>
</reference>
<organism evidence="8 9">
    <name type="scientific">Winogradskyella bathintestinalis</name>
    <dbReference type="NCBI Taxonomy" id="3035208"/>
    <lineage>
        <taxon>Bacteria</taxon>
        <taxon>Pseudomonadati</taxon>
        <taxon>Bacteroidota</taxon>
        <taxon>Flavobacteriia</taxon>
        <taxon>Flavobacteriales</taxon>
        <taxon>Flavobacteriaceae</taxon>
        <taxon>Winogradskyella</taxon>
    </lineage>
</organism>
<dbReference type="Gene3D" id="1.10.150.130">
    <property type="match status" value="1"/>
</dbReference>
<dbReference type="PANTHER" id="PTHR30349">
    <property type="entry name" value="PHAGE INTEGRASE-RELATED"/>
    <property type="match status" value="1"/>
</dbReference>
<dbReference type="EMBL" id="JASDDK010000015">
    <property type="protein sequence ID" value="MDN3494230.1"/>
    <property type="molecule type" value="Genomic_DNA"/>
</dbReference>
<comment type="similarity">
    <text evidence="1">Belongs to the 'phage' integrase family.</text>
</comment>
<dbReference type="InterPro" id="IPR002104">
    <property type="entry name" value="Integrase_catalytic"/>
</dbReference>
<dbReference type="InterPro" id="IPR010998">
    <property type="entry name" value="Integrase_recombinase_N"/>
</dbReference>
<dbReference type="InterPro" id="IPR004107">
    <property type="entry name" value="Integrase_SAM-like_N"/>
</dbReference>
<dbReference type="Proteomes" id="UP001231197">
    <property type="component" value="Unassembled WGS sequence"/>
</dbReference>
<evidence type="ECO:0000256" key="2">
    <source>
        <dbReference type="ARBA" id="ARBA00022908"/>
    </source>
</evidence>
<keyword evidence="4" id="KW-0233">DNA recombination</keyword>
<feature type="domain" description="Core-binding (CB)" evidence="7">
    <location>
        <begin position="105"/>
        <end position="188"/>
    </location>
</feature>
<dbReference type="Pfam" id="PF13495">
    <property type="entry name" value="Phage_int_SAM_4"/>
    <property type="match status" value="1"/>
</dbReference>
<gene>
    <name evidence="8" type="ORF">QMA06_16030</name>
</gene>
<name>A0ABT7ZYY3_9FLAO</name>
<dbReference type="InterPro" id="IPR044068">
    <property type="entry name" value="CB"/>
</dbReference>
<evidence type="ECO:0000256" key="4">
    <source>
        <dbReference type="ARBA" id="ARBA00023172"/>
    </source>
</evidence>
<evidence type="ECO:0000259" key="6">
    <source>
        <dbReference type="PROSITE" id="PS51898"/>
    </source>
</evidence>
<dbReference type="PANTHER" id="PTHR30349:SF41">
    <property type="entry name" value="INTEGRASE_RECOMBINASE PROTEIN MJ0367-RELATED"/>
    <property type="match status" value="1"/>
</dbReference>
<sequence>MSNARTITLTQLQFDNKSHIGIGFVFSESTKTIVKAIPEVRWSAIHRTYYIPYYRTTLNALFNYFKECGYYVDYNALKKTPKAFEVPKKIKPVLSMAAMFASMPAVYKNLLRNYTGYLKGKRLSESTVKSYGYFILRFLNYHQPKEINSINQKDIDLFFEVVIAGEKFSISSHRQCVSALKYLITYCEIPDLNADDLKRPRKSRKLPVVLSKEEIIDLIQVTKNLKHRAIIGLIYSCGLRIGELLNLKIDELDFDRNQLRVNLGKGRKDRTVVMSASLKPLMLNYLNTYRPKIFIIEGRDGGPYSATSIRQFLKKSCQLARITKKVTPHALRHSYATHLLENGVDLRHIQLLLGHAKPETTMIYTHVAHKDLMQIHSPLDTTIESLTRSQNNTSEVLLSRNIKL</sequence>
<dbReference type="InterPro" id="IPR050090">
    <property type="entry name" value="Tyrosine_recombinase_XerCD"/>
</dbReference>
<keyword evidence="2" id="KW-0229">DNA integration</keyword>
<evidence type="ECO:0000259" key="7">
    <source>
        <dbReference type="PROSITE" id="PS51900"/>
    </source>
</evidence>
<keyword evidence="9" id="KW-1185">Reference proteome</keyword>
<comment type="caution">
    <text evidence="8">The sequence shown here is derived from an EMBL/GenBank/DDBJ whole genome shotgun (WGS) entry which is preliminary data.</text>
</comment>
<keyword evidence="3 5" id="KW-0238">DNA-binding</keyword>
<evidence type="ECO:0000313" key="8">
    <source>
        <dbReference type="EMBL" id="MDN3494230.1"/>
    </source>
</evidence>
<dbReference type="PROSITE" id="PS51898">
    <property type="entry name" value="TYR_RECOMBINASE"/>
    <property type="match status" value="1"/>
</dbReference>
<evidence type="ECO:0000313" key="9">
    <source>
        <dbReference type="Proteomes" id="UP001231197"/>
    </source>
</evidence>
<dbReference type="InterPro" id="IPR013762">
    <property type="entry name" value="Integrase-like_cat_sf"/>
</dbReference>
<protein>
    <submittedName>
        <fullName evidence="8">Tyrosine-type recombinase/integrase</fullName>
    </submittedName>
</protein>
<evidence type="ECO:0000256" key="1">
    <source>
        <dbReference type="ARBA" id="ARBA00008857"/>
    </source>
</evidence>
<dbReference type="Pfam" id="PF00589">
    <property type="entry name" value="Phage_integrase"/>
    <property type="match status" value="1"/>
</dbReference>
<proteinExistence type="inferred from homology"/>
<dbReference type="Gene3D" id="1.10.443.10">
    <property type="entry name" value="Intergrase catalytic core"/>
    <property type="match status" value="1"/>
</dbReference>
<dbReference type="InterPro" id="IPR011010">
    <property type="entry name" value="DNA_brk_join_enz"/>
</dbReference>
<dbReference type="RefSeq" id="WP_290207932.1">
    <property type="nucleotide sequence ID" value="NZ_JASDDK010000015.1"/>
</dbReference>
<evidence type="ECO:0000256" key="3">
    <source>
        <dbReference type="ARBA" id="ARBA00023125"/>
    </source>
</evidence>
<accession>A0ABT7ZYY3</accession>
<dbReference type="SUPFAM" id="SSF56349">
    <property type="entry name" value="DNA breaking-rejoining enzymes"/>
    <property type="match status" value="1"/>
</dbReference>
<evidence type="ECO:0000256" key="5">
    <source>
        <dbReference type="PROSITE-ProRule" id="PRU01248"/>
    </source>
</evidence>